<reference evidence="3" key="1">
    <citation type="journal article" date="2019" name="Int. J. Syst. Evol. Microbiol.">
        <title>The Global Catalogue of Microorganisms (GCM) 10K type strain sequencing project: providing services to taxonomists for standard genome sequencing and annotation.</title>
        <authorList>
            <consortium name="The Broad Institute Genomics Platform"/>
            <consortium name="The Broad Institute Genome Sequencing Center for Infectious Disease"/>
            <person name="Wu L."/>
            <person name="Ma J."/>
        </authorList>
    </citation>
    <scope>NUCLEOTIDE SEQUENCE [LARGE SCALE GENOMIC DNA]</scope>
    <source>
        <strain evidence="3">JCM 17563</strain>
    </source>
</reference>
<sequence length="76" mass="7807">MTGFVGDELEEYEAKLALPEHPPAAAARTTAAATLAIVAELELEPAAGSEAEASRAHGHERPPVAAAVPMHVESHG</sequence>
<protein>
    <submittedName>
        <fullName evidence="2">Uncharacterized protein</fullName>
    </submittedName>
</protein>
<dbReference type="EMBL" id="BAABBQ010000001">
    <property type="protein sequence ID" value="GAA4012877.1"/>
    <property type="molecule type" value="Genomic_DNA"/>
</dbReference>
<evidence type="ECO:0000313" key="2">
    <source>
        <dbReference type="EMBL" id="GAA4012877.1"/>
    </source>
</evidence>
<name>A0ABP7SKS0_9SPHN</name>
<organism evidence="2 3">
    <name type="scientific">Sphingomonas swuensis</name>
    <dbReference type="NCBI Taxonomy" id="977800"/>
    <lineage>
        <taxon>Bacteria</taxon>
        <taxon>Pseudomonadati</taxon>
        <taxon>Pseudomonadota</taxon>
        <taxon>Alphaproteobacteria</taxon>
        <taxon>Sphingomonadales</taxon>
        <taxon>Sphingomonadaceae</taxon>
        <taxon>Sphingomonas</taxon>
    </lineage>
</organism>
<gene>
    <name evidence="2" type="ORF">GCM10022280_08660</name>
</gene>
<feature type="region of interest" description="Disordered" evidence="1">
    <location>
        <begin position="46"/>
        <end position="76"/>
    </location>
</feature>
<comment type="caution">
    <text evidence="2">The sequence shown here is derived from an EMBL/GenBank/DDBJ whole genome shotgun (WGS) entry which is preliminary data.</text>
</comment>
<proteinExistence type="predicted"/>
<dbReference type="Proteomes" id="UP001500235">
    <property type="component" value="Unassembled WGS sequence"/>
</dbReference>
<keyword evidence="3" id="KW-1185">Reference proteome</keyword>
<accession>A0ABP7SKS0</accession>
<evidence type="ECO:0000313" key="3">
    <source>
        <dbReference type="Proteomes" id="UP001500235"/>
    </source>
</evidence>
<feature type="compositionally biased region" description="Basic and acidic residues" evidence="1">
    <location>
        <begin position="52"/>
        <end position="62"/>
    </location>
</feature>
<evidence type="ECO:0000256" key="1">
    <source>
        <dbReference type="SAM" id="MobiDB-lite"/>
    </source>
</evidence>